<dbReference type="InterPro" id="IPR025447">
    <property type="entry name" value="DUF4192"/>
</dbReference>
<evidence type="ECO:0000313" key="2">
    <source>
        <dbReference type="Proteomes" id="UP001597478"/>
    </source>
</evidence>
<accession>A0ABW5WD30</accession>
<reference evidence="2" key="1">
    <citation type="journal article" date="2019" name="Int. J. Syst. Evol. Microbiol.">
        <title>The Global Catalogue of Microorganisms (GCM) 10K type strain sequencing project: providing services to taxonomists for standard genome sequencing and annotation.</title>
        <authorList>
            <consortium name="The Broad Institute Genomics Platform"/>
            <consortium name="The Broad Institute Genome Sequencing Center for Infectious Disease"/>
            <person name="Wu L."/>
            <person name="Ma J."/>
        </authorList>
    </citation>
    <scope>NUCLEOTIDE SEQUENCE [LARGE SCALE GENOMIC DNA]</scope>
    <source>
        <strain evidence="2">IBRC-M 10906</strain>
    </source>
</reference>
<evidence type="ECO:0000313" key="1">
    <source>
        <dbReference type="EMBL" id="MFD2801450.1"/>
    </source>
</evidence>
<keyword evidence="2" id="KW-1185">Reference proteome</keyword>
<dbReference type="Proteomes" id="UP001597478">
    <property type="component" value="Unassembled WGS sequence"/>
</dbReference>
<protein>
    <submittedName>
        <fullName evidence="1">DUF4192 domain-containing protein</fullName>
    </submittedName>
</protein>
<dbReference type="EMBL" id="JBHUOF010000030">
    <property type="protein sequence ID" value="MFD2801450.1"/>
    <property type="molecule type" value="Genomic_DNA"/>
</dbReference>
<organism evidence="1 2">
    <name type="scientific">Prauserella oleivorans</name>
    <dbReference type="NCBI Taxonomy" id="1478153"/>
    <lineage>
        <taxon>Bacteria</taxon>
        <taxon>Bacillati</taxon>
        <taxon>Actinomycetota</taxon>
        <taxon>Actinomycetes</taxon>
        <taxon>Pseudonocardiales</taxon>
        <taxon>Pseudonocardiaceae</taxon>
        <taxon>Prauserella</taxon>
    </lineage>
</organism>
<name>A0ABW5WD30_9PSEU</name>
<proteinExistence type="predicted"/>
<gene>
    <name evidence="1" type="ORF">ACFS2C_18840</name>
</gene>
<dbReference type="RefSeq" id="WP_377388116.1">
    <property type="nucleotide sequence ID" value="NZ_JBHSAN010000010.1"/>
</dbReference>
<comment type="caution">
    <text evidence="1">The sequence shown here is derived from an EMBL/GenBank/DDBJ whole genome shotgun (WGS) entry which is preliminary data.</text>
</comment>
<sequence length="346" mass="35670">MTTSSTTGATTVDLRSPGQLIAAVPHLLGFRPSHSLLLVAHRGTAGDRVGHVLRADLPPPADAASLAWTLRTPLLAGDTTGVTVIVVGGEESPPGPLPPRRDLPDAVADAGLAVLHALWTPEIRPGARWLCYDDAGCHGELPDPGSSVLAAVTAHAGLVTYSSREAMQRQLDADDPAALARRAALLELAADAEDGLQPGAAFAVVGAALGKVARGEPVFSDREVVELARALSRTEVRDACLATALPPGGPRAVTAERLWLTLVRATPAPERAEVATLLAYSAYVRGDGPLAGMAVTNALDAHPGHVLAGLLKQALAHSTPPAKLARLGATCDDSPLWPREERGPAG</sequence>
<dbReference type="Pfam" id="PF13830">
    <property type="entry name" value="DUF4192"/>
    <property type="match status" value="1"/>
</dbReference>